<comment type="caution">
    <text evidence="8">The sequence shown here is derived from an EMBL/GenBank/DDBJ whole genome shotgun (WGS) entry which is preliminary data.</text>
</comment>
<dbReference type="AlphaFoldDB" id="A0A8K0SEK4"/>
<sequence>MDEPVKPMDVLGDDAEMALALEHYVPDSAEEKRLVRKVDFILLPCLWWMYVLAYLDRGNIVSGMFFCYKYSLLVYLFFIGYFLCEVPSNMLMNKTRPSIYLPTIVWVWGCIVIGLSQAATYEGFLAARFFLGCVEAGLFPGAIYLLTCWYTKKEIGKRFCIFYTSGTIAPALGGIMAGAIVSRLDGARGIPGWRWLLIVEGIMTVTCGFLLYAILPDYPRSARFLTPEQRRIAHVRILYDRQLTVSADSRSLTSWEAFKAVVADGKTWFYLVSYSIIILGMSISYFVPSILADMGYTRVTAQWMTVPIWITGTVAQLLLSWSSDKMQDRRWHIVGLFTLSAVGCLVSALVGNAVAKYIMMCVLVAGLYTALPLMLNWTSESIPFPNEKRSIAIAFVNSFGHLAIIYGSYLWPSTNAPQHLMGFATLTAACGLGALLGVAAPWFFSFLPKEPVTAAERRIQALQASNVETTDA</sequence>
<feature type="domain" description="Major facilitator superfamily (MFS) profile" evidence="7">
    <location>
        <begin position="25"/>
        <end position="451"/>
    </location>
</feature>
<keyword evidence="4 6" id="KW-1133">Transmembrane helix</keyword>
<feature type="transmembrane region" description="Helical" evidence="6">
    <location>
        <begin position="390"/>
        <end position="411"/>
    </location>
</feature>
<feature type="transmembrane region" description="Helical" evidence="6">
    <location>
        <begin position="331"/>
        <end position="351"/>
    </location>
</feature>
<gene>
    <name evidence="8" type="ORF">B0I35DRAFT_359585</name>
</gene>
<feature type="transmembrane region" description="Helical" evidence="6">
    <location>
        <begin position="159"/>
        <end position="181"/>
    </location>
</feature>
<evidence type="ECO:0000256" key="5">
    <source>
        <dbReference type="ARBA" id="ARBA00023136"/>
    </source>
</evidence>
<dbReference type="InterPro" id="IPR020846">
    <property type="entry name" value="MFS_dom"/>
</dbReference>
<proteinExistence type="predicted"/>
<feature type="transmembrane region" description="Helical" evidence="6">
    <location>
        <begin position="125"/>
        <end position="147"/>
    </location>
</feature>
<dbReference type="PANTHER" id="PTHR43791:SF38">
    <property type="entry name" value="MAJOR FACILITATOR SUPERFAMILY (MFS) PROFILE DOMAIN-CONTAINING PROTEIN"/>
    <property type="match status" value="1"/>
</dbReference>
<evidence type="ECO:0000256" key="1">
    <source>
        <dbReference type="ARBA" id="ARBA00004141"/>
    </source>
</evidence>
<evidence type="ECO:0000313" key="8">
    <source>
        <dbReference type="EMBL" id="KAH7309816.1"/>
    </source>
</evidence>
<dbReference type="PANTHER" id="PTHR43791">
    <property type="entry name" value="PERMEASE-RELATED"/>
    <property type="match status" value="1"/>
</dbReference>
<feature type="transmembrane region" description="Helical" evidence="6">
    <location>
        <begin position="268"/>
        <end position="287"/>
    </location>
</feature>
<feature type="transmembrane region" description="Helical" evidence="6">
    <location>
        <begin position="299"/>
        <end position="319"/>
    </location>
</feature>
<dbReference type="SUPFAM" id="SSF103473">
    <property type="entry name" value="MFS general substrate transporter"/>
    <property type="match status" value="1"/>
</dbReference>
<dbReference type="EMBL" id="JAGPNK010000013">
    <property type="protein sequence ID" value="KAH7309816.1"/>
    <property type="molecule type" value="Genomic_DNA"/>
</dbReference>
<evidence type="ECO:0000256" key="6">
    <source>
        <dbReference type="SAM" id="Phobius"/>
    </source>
</evidence>
<evidence type="ECO:0000256" key="4">
    <source>
        <dbReference type="ARBA" id="ARBA00022989"/>
    </source>
</evidence>
<name>A0A8K0SEK4_9HYPO</name>
<dbReference type="GO" id="GO:0016020">
    <property type="term" value="C:membrane"/>
    <property type="evidence" value="ECO:0007669"/>
    <property type="project" value="UniProtKB-SubCell"/>
</dbReference>
<dbReference type="PROSITE" id="PS50850">
    <property type="entry name" value="MFS"/>
    <property type="match status" value="1"/>
</dbReference>
<evidence type="ECO:0000256" key="3">
    <source>
        <dbReference type="ARBA" id="ARBA00022692"/>
    </source>
</evidence>
<reference evidence="8" key="1">
    <citation type="journal article" date="2021" name="Nat. Commun.">
        <title>Genetic determinants of endophytism in the Arabidopsis root mycobiome.</title>
        <authorList>
            <person name="Mesny F."/>
            <person name="Miyauchi S."/>
            <person name="Thiergart T."/>
            <person name="Pickel B."/>
            <person name="Atanasova L."/>
            <person name="Karlsson M."/>
            <person name="Huettel B."/>
            <person name="Barry K.W."/>
            <person name="Haridas S."/>
            <person name="Chen C."/>
            <person name="Bauer D."/>
            <person name="Andreopoulos W."/>
            <person name="Pangilinan J."/>
            <person name="LaButti K."/>
            <person name="Riley R."/>
            <person name="Lipzen A."/>
            <person name="Clum A."/>
            <person name="Drula E."/>
            <person name="Henrissat B."/>
            <person name="Kohler A."/>
            <person name="Grigoriev I.V."/>
            <person name="Martin F.M."/>
            <person name="Hacquard S."/>
        </authorList>
    </citation>
    <scope>NUCLEOTIDE SEQUENCE</scope>
    <source>
        <strain evidence="8">MPI-CAGE-CH-0235</strain>
    </source>
</reference>
<dbReference type="GO" id="GO:0022857">
    <property type="term" value="F:transmembrane transporter activity"/>
    <property type="evidence" value="ECO:0007669"/>
    <property type="project" value="InterPro"/>
</dbReference>
<keyword evidence="3 6" id="KW-0812">Transmembrane</keyword>
<feature type="transmembrane region" description="Helical" evidence="6">
    <location>
        <begin position="61"/>
        <end position="83"/>
    </location>
</feature>
<feature type="transmembrane region" description="Helical" evidence="6">
    <location>
        <begin position="357"/>
        <end position="378"/>
    </location>
</feature>
<dbReference type="InterPro" id="IPR036259">
    <property type="entry name" value="MFS_trans_sf"/>
</dbReference>
<evidence type="ECO:0000259" key="7">
    <source>
        <dbReference type="PROSITE" id="PS50850"/>
    </source>
</evidence>
<dbReference type="InterPro" id="IPR011701">
    <property type="entry name" value="MFS"/>
</dbReference>
<feature type="transmembrane region" description="Helical" evidence="6">
    <location>
        <begin position="99"/>
        <end position="119"/>
    </location>
</feature>
<keyword evidence="9" id="KW-1185">Reference proteome</keyword>
<dbReference type="Pfam" id="PF07690">
    <property type="entry name" value="MFS_1"/>
    <property type="match status" value="1"/>
</dbReference>
<dbReference type="FunFam" id="1.20.1250.20:FF:000057">
    <property type="entry name" value="MFS general substrate transporter"/>
    <property type="match status" value="1"/>
</dbReference>
<comment type="subcellular location">
    <subcellularLocation>
        <location evidence="1">Membrane</location>
        <topology evidence="1">Multi-pass membrane protein</topology>
    </subcellularLocation>
</comment>
<evidence type="ECO:0000313" key="9">
    <source>
        <dbReference type="Proteomes" id="UP000813444"/>
    </source>
</evidence>
<dbReference type="Proteomes" id="UP000813444">
    <property type="component" value="Unassembled WGS sequence"/>
</dbReference>
<protein>
    <submittedName>
        <fullName evidence="8">Major facilitator superfamily domain-containing protein</fullName>
    </submittedName>
</protein>
<keyword evidence="2" id="KW-0813">Transport</keyword>
<evidence type="ECO:0000256" key="2">
    <source>
        <dbReference type="ARBA" id="ARBA00022448"/>
    </source>
</evidence>
<dbReference type="Gene3D" id="1.20.1250.20">
    <property type="entry name" value="MFS general substrate transporter like domains"/>
    <property type="match status" value="2"/>
</dbReference>
<dbReference type="FunFam" id="1.20.1250.20:FF:000013">
    <property type="entry name" value="MFS general substrate transporter"/>
    <property type="match status" value="1"/>
</dbReference>
<keyword evidence="5 6" id="KW-0472">Membrane</keyword>
<feature type="transmembrane region" description="Helical" evidence="6">
    <location>
        <begin position="423"/>
        <end position="447"/>
    </location>
</feature>
<accession>A0A8K0SEK4</accession>
<dbReference type="OrthoDB" id="2985014at2759"/>
<organism evidence="8 9">
    <name type="scientific">Stachybotrys elegans</name>
    <dbReference type="NCBI Taxonomy" id="80388"/>
    <lineage>
        <taxon>Eukaryota</taxon>
        <taxon>Fungi</taxon>
        <taxon>Dikarya</taxon>
        <taxon>Ascomycota</taxon>
        <taxon>Pezizomycotina</taxon>
        <taxon>Sordariomycetes</taxon>
        <taxon>Hypocreomycetidae</taxon>
        <taxon>Hypocreales</taxon>
        <taxon>Stachybotryaceae</taxon>
        <taxon>Stachybotrys</taxon>
    </lineage>
</organism>
<feature type="transmembrane region" description="Helical" evidence="6">
    <location>
        <begin position="193"/>
        <end position="215"/>
    </location>
</feature>